<keyword evidence="2" id="KW-1185">Reference proteome</keyword>
<dbReference type="EMBL" id="VFPH01000001">
    <property type="protein sequence ID" value="TQM44850.1"/>
    <property type="molecule type" value="Genomic_DNA"/>
</dbReference>
<gene>
    <name evidence="1" type="ORF">FB388_2233</name>
</gene>
<accession>A0A543GFJ2</accession>
<name>A0A543GFJ2_9PSEU</name>
<reference evidence="1 2" key="1">
    <citation type="submission" date="2019-06" db="EMBL/GenBank/DDBJ databases">
        <title>Sequencing the genomes of 1000 actinobacteria strains.</title>
        <authorList>
            <person name="Klenk H.-P."/>
        </authorList>
    </citation>
    <scope>NUCLEOTIDE SEQUENCE [LARGE SCALE GENOMIC DNA]</scope>
    <source>
        <strain evidence="1 2">DSM 45511</strain>
    </source>
</reference>
<comment type="caution">
    <text evidence="1">The sequence shown here is derived from an EMBL/GenBank/DDBJ whole genome shotgun (WGS) entry which is preliminary data.</text>
</comment>
<proteinExistence type="predicted"/>
<organism evidence="1 2">
    <name type="scientific">Pseudonocardia cypriaca</name>
    <dbReference type="NCBI Taxonomy" id="882449"/>
    <lineage>
        <taxon>Bacteria</taxon>
        <taxon>Bacillati</taxon>
        <taxon>Actinomycetota</taxon>
        <taxon>Actinomycetes</taxon>
        <taxon>Pseudonocardiales</taxon>
        <taxon>Pseudonocardiaceae</taxon>
        <taxon>Pseudonocardia</taxon>
    </lineage>
</organism>
<evidence type="ECO:0000313" key="2">
    <source>
        <dbReference type="Proteomes" id="UP000319818"/>
    </source>
</evidence>
<protein>
    <submittedName>
        <fullName evidence="1">Uncharacterized protein</fullName>
    </submittedName>
</protein>
<dbReference type="AlphaFoldDB" id="A0A543GFJ2"/>
<dbReference type="RefSeq" id="WP_170225559.1">
    <property type="nucleotide sequence ID" value="NZ_VFPH01000001.1"/>
</dbReference>
<dbReference type="Proteomes" id="UP000319818">
    <property type="component" value="Unassembled WGS sequence"/>
</dbReference>
<evidence type="ECO:0000313" key="1">
    <source>
        <dbReference type="EMBL" id="TQM44850.1"/>
    </source>
</evidence>
<sequence>MGPLNLQGARKGEADGWEFIAVAKKARDERLSEIGHGNVAPNPRSTTV</sequence>